<dbReference type="InterPro" id="IPR036770">
    <property type="entry name" value="Ankyrin_rpt-contain_sf"/>
</dbReference>
<keyword evidence="3" id="KW-1185">Reference proteome</keyword>
<dbReference type="InterPro" id="IPR002110">
    <property type="entry name" value="Ankyrin_rpt"/>
</dbReference>
<dbReference type="PROSITE" id="PS50174">
    <property type="entry name" value="G_PATCH"/>
    <property type="match status" value="1"/>
</dbReference>
<proteinExistence type="predicted"/>
<evidence type="ECO:0000256" key="1">
    <source>
        <dbReference type="PROSITE-ProRule" id="PRU00023"/>
    </source>
</evidence>
<evidence type="ECO:0000313" key="4">
    <source>
        <dbReference type="RefSeq" id="XP_011494263.1"/>
    </source>
</evidence>
<dbReference type="InterPro" id="IPR039146">
    <property type="entry name" value="GPANK1"/>
</dbReference>
<dbReference type="InterPro" id="IPR000467">
    <property type="entry name" value="G_patch_dom"/>
</dbReference>
<dbReference type="PANTHER" id="PTHR20923">
    <property type="entry name" value="BAT4 PROTEIN-RELATED"/>
    <property type="match status" value="1"/>
</dbReference>
<dbReference type="PROSITE" id="PS50297">
    <property type="entry name" value="ANK_REP_REGION"/>
    <property type="match status" value="1"/>
</dbReference>
<dbReference type="GeneID" id="105359365"/>
<dbReference type="KEGG" id="csol:105359365"/>
<keyword evidence="1" id="KW-0040">ANK repeat</keyword>
<feature type="domain" description="G-patch" evidence="2">
    <location>
        <begin position="250"/>
        <end position="296"/>
    </location>
</feature>
<dbReference type="PANTHER" id="PTHR20923:SF1">
    <property type="entry name" value="G PATCH DOMAIN AND ANKYRIN REPEAT-CONTAINING PROTEIN 1"/>
    <property type="match status" value="1"/>
</dbReference>
<dbReference type="Pfam" id="PF12796">
    <property type="entry name" value="Ank_2"/>
    <property type="match status" value="1"/>
</dbReference>
<dbReference type="GO" id="GO:0003676">
    <property type="term" value="F:nucleic acid binding"/>
    <property type="evidence" value="ECO:0007669"/>
    <property type="project" value="InterPro"/>
</dbReference>
<dbReference type="Proteomes" id="UP000695007">
    <property type="component" value="Unplaced"/>
</dbReference>
<dbReference type="PROSITE" id="PS50088">
    <property type="entry name" value="ANK_REPEAT"/>
    <property type="match status" value="1"/>
</dbReference>
<organism evidence="3 4">
    <name type="scientific">Ceratosolen solmsi marchali</name>
    <dbReference type="NCBI Taxonomy" id="326594"/>
    <lineage>
        <taxon>Eukaryota</taxon>
        <taxon>Metazoa</taxon>
        <taxon>Ecdysozoa</taxon>
        <taxon>Arthropoda</taxon>
        <taxon>Hexapoda</taxon>
        <taxon>Insecta</taxon>
        <taxon>Pterygota</taxon>
        <taxon>Neoptera</taxon>
        <taxon>Endopterygota</taxon>
        <taxon>Hymenoptera</taxon>
        <taxon>Apocrita</taxon>
        <taxon>Proctotrupomorpha</taxon>
        <taxon>Chalcidoidea</taxon>
        <taxon>Agaonidae</taxon>
        <taxon>Agaoninae</taxon>
        <taxon>Ceratosolen</taxon>
    </lineage>
</organism>
<protein>
    <submittedName>
        <fullName evidence="4">G patch domain and ankyrin repeat-containing protein 1 homolog</fullName>
    </submittedName>
</protein>
<reference evidence="4" key="1">
    <citation type="submission" date="2025-08" db="UniProtKB">
        <authorList>
            <consortium name="RefSeq"/>
        </authorList>
    </citation>
    <scope>IDENTIFICATION</scope>
</reference>
<dbReference type="AlphaFoldDB" id="A0AAJ6YBM0"/>
<dbReference type="SMART" id="SM00443">
    <property type="entry name" value="G_patch"/>
    <property type="match status" value="1"/>
</dbReference>
<dbReference type="Gene3D" id="1.25.40.20">
    <property type="entry name" value="Ankyrin repeat-containing domain"/>
    <property type="match status" value="1"/>
</dbReference>
<sequence length="347" mass="39365">MSRIARNLECSLVEIPLKTFVKEGNDAAKPGKRSNFILEFKANEAKLVYDEIVSQKSQNNAVLSGCKKAPLKKPKVKGIDGIKNIDTNVNNINTLFKAIESGDFNFISKHFSSKNVNISDQFGWTPLMAAAYSGDVRIVEFLLKLNANAKAIDKSGFTAVDLAGKKNYFDIVNLIKEYLCTNRRKEIVARNDKVSNGNENADKRLNQEGFYCNVCKHYFMDCSKNRHESSTLHIFNGEPKLKNTFYGIPKQNKGYQMLLNTGWKEDGGLGPSGEGKKYPIKTVLKRDRKGLGQLHKKIAKITHFNSRDIEAVKFVNRNKKKLLNKKEWERELKKEIVKTKILRQALS</sequence>
<evidence type="ECO:0000259" key="2">
    <source>
        <dbReference type="PROSITE" id="PS50174"/>
    </source>
</evidence>
<accession>A0AAJ6YBM0</accession>
<dbReference type="RefSeq" id="XP_011494263.1">
    <property type="nucleotide sequence ID" value="XM_011495961.1"/>
</dbReference>
<name>A0AAJ6YBM0_9HYME</name>
<feature type="repeat" description="ANK" evidence="1">
    <location>
        <begin position="122"/>
        <end position="154"/>
    </location>
</feature>
<dbReference type="Pfam" id="PF01585">
    <property type="entry name" value="G-patch"/>
    <property type="match status" value="1"/>
</dbReference>
<evidence type="ECO:0000313" key="3">
    <source>
        <dbReference type="Proteomes" id="UP000695007"/>
    </source>
</evidence>
<gene>
    <name evidence="4" type="primary">LOC105359365</name>
</gene>
<dbReference type="SMART" id="SM00248">
    <property type="entry name" value="ANK"/>
    <property type="match status" value="2"/>
</dbReference>
<dbReference type="SUPFAM" id="SSF48403">
    <property type="entry name" value="Ankyrin repeat"/>
    <property type="match status" value="1"/>
</dbReference>